<dbReference type="EMBL" id="JAJGCB010000002">
    <property type="protein sequence ID" value="KAJ8994506.1"/>
    <property type="molecule type" value="Genomic_DNA"/>
</dbReference>
<sequence>MYIQSIFVLASFASLVLSYAVQQPVAHARIVRRCDNETHPLFWPFDNETSTYPPSGSALPDPTNAGLSSGGLATGYSFPHPCGGYGGFPCYATGTGGPGAETTGTFNVSWTPPFSNASSNTTSRSDVGPDMISTASLPSNQSGIATATETAMSSQSTLSLNSTGNTSTTDTATTSSNSSGQSTTQYNSTSPEQASSYLSMTTLPINGNASVFSNQSFTSFPSQPSAGPCWNSIGSACSPFNGTYVPTGPTAGGGVPRWGNDSTYSTQGISSTSGTASLQESVLVATLTVGITPSPEVVTLTATVDVGGVQASSKPWENATESSNYTETQTASPFTSDIITMTIVVASNSTDILGSQTSPPSSLSSTSTNSSAVAPASTSITTSATGSANASFAFGNSTSALSTLSSNTTTTAASGAPLISPTASTQNSTLPLQNNTSAVSAATSLPYWGNATSSPPCAGETSNSRPPWSDWSPNDTPFAGLDNSSSSAPQSASSQPSTGASVTTIPFENTTAFSTGGQSPSLSLTVNNTSTSMFSNSTAEAPSATLPANATSATAAFSPILSSVSGFTEPNLNASTICMVNSTVAFCPSTAAPWLSTAPTAGTASATGGTTLMTSFVLPSRGDNSGFGKPQAPDRRLLKARLTKFGDEAVEHLADDNMGFSWLRAHLLRIY</sequence>
<comment type="caution">
    <text evidence="3">The sequence shown here is derived from an EMBL/GenBank/DDBJ whole genome shotgun (WGS) entry which is preliminary data.</text>
</comment>
<proteinExistence type="predicted"/>
<name>A0AAN6EZB5_EXODE</name>
<dbReference type="Proteomes" id="UP001161757">
    <property type="component" value="Unassembled WGS sequence"/>
</dbReference>
<feature type="compositionally biased region" description="Low complexity" evidence="1">
    <location>
        <begin position="484"/>
        <end position="497"/>
    </location>
</feature>
<accession>A0AAN6EZB5</accession>
<evidence type="ECO:0000256" key="1">
    <source>
        <dbReference type="SAM" id="MobiDB-lite"/>
    </source>
</evidence>
<feature type="region of interest" description="Disordered" evidence="1">
    <location>
        <begin position="452"/>
        <end position="503"/>
    </location>
</feature>
<feature type="chain" id="PRO_5042927696" description="Ig-like domain-containing protein" evidence="2">
    <location>
        <begin position="19"/>
        <end position="671"/>
    </location>
</feature>
<feature type="compositionally biased region" description="Polar residues" evidence="1">
    <location>
        <begin position="452"/>
        <end position="475"/>
    </location>
</feature>
<protein>
    <recommendedName>
        <fullName evidence="5">Ig-like domain-containing protein</fullName>
    </recommendedName>
</protein>
<reference evidence="3" key="1">
    <citation type="submission" date="2023-01" db="EMBL/GenBank/DDBJ databases">
        <title>Exophiala dermititidis isolated from Cystic Fibrosis Patient.</title>
        <authorList>
            <person name="Kurbessoian T."/>
            <person name="Crocker A."/>
            <person name="Murante D."/>
            <person name="Hogan D.A."/>
            <person name="Stajich J.E."/>
        </authorList>
    </citation>
    <scope>NUCLEOTIDE SEQUENCE</scope>
    <source>
        <strain evidence="3">Ex8</strain>
    </source>
</reference>
<feature type="region of interest" description="Disordered" evidence="1">
    <location>
        <begin position="352"/>
        <end position="373"/>
    </location>
</feature>
<feature type="compositionally biased region" description="Low complexity" evidence="1">
    <location>
        <begin position="153"/>
        <end position="190"/>
    </location>
</feature>
<dbReference type="AlphaFoldDB" id="A0AAN6EZB5"/>
<feature type="signal peptide" evidence="2">
    <location>
        <begin position="1"/>
        <end position="18"/>
    </location>
</feature>
<evidence type="ECO:0008006" key="5">
    <source>
        <dbReference type="Google" id="ProtNLM"/>
    </source>
</evidence>
<evidence type="ECO:0000313" key="4">
    <source>
        <dbReference type="Proteomes" id="UP001161757"/>
    </source>
</evidence>
<feature type="compositionally biased region" description="Low complexity" evidence="1">
    <location>
        <begin position="355"/>
        <end position="373"/>
    </location>
</feature>
<keyword evidence="2" id="KW-0732">Signal</keyword>
<gene>
    <name evidence="3" type="ORF">HRR80_001219</name>
</gene>
<feature type="region of interest" description="Disordered" evidence="1">
    <location>
        <begin position="110"/>
        <end position="193"/>
    </location>
</feature>
<feature type="compositionally biased region" description="Polar residues" evidence="1">
    <location>
        <begin position="110"/>
        <end position="125"/>
    </location>
</feature>
<organism evidence="3 4">
    <name type="scientific">Exophiala dermatitidis</name>
    <name type="common">Black yeast-like fungus</name>
    <name type="synonym">Wangiella dermatitidis</name>
    <dbReference type="NCBI Taxonomy" id="5970"/>
    <lineage>
        <taxon>Eukaryota</taxon>
        <taxon>Fungi</taxon>
        <taxon>Dikarya</taxon>
        <taxon>Ascomycota</taxon>
        <taxon>Pezizomycotina</taxon>
        <taxon>Eurotiomycetes</taxon>
        <taxon>Chaetothyriomycetidae</taxon>
        <taxon>Chaetothyriales</taxon>
        <taxon>Herpotrichiellaceae</taxon>
        <taxon>Exophiala</taxon>
    </lineage>
</organism>
<evidence type="ECO:0000256" key="2">
    <source>
        <dbReference type="SAM" id="SignalP"/>
    </source>
</evidence>
<evidence type="ECO:0000313" key="3">
    <source>
        <dbReference type="EMBL" id="KAJ8994506.1"/>
    </source>
</evidence>
<feature type="compositionally biased region" description="Polar residues" evidence="1">
    <location>
        <begin position="133"/>
        <end position="152"/>
    </location>
</feature>